<feature type="domain" description="SHSP" evidence="4">
    <location>
        <begin position="45"/>
        <end position="151"/>
    </location>
</feature>
<dbReference type="InterPro" id="IPR044587">
    <property type="entry name" value="HSP21-like"/>
</dbReference>
<comment type="caution">
    <text evidence="5">The sequence shown here is derived from an EMBL/GenBank/DDBJ whole genome shotgun (WGS) entry which is preliminary data.</text>
</comment>
<proteinExistence type="inferred from homology"/>
<dbReference type="PANTHER" id="PTHR46733">
    <property type="entry name" value="26.5 KDA HEAT SHOCK PROTEIN, MITOCHONDRIAL"/>
    <property type="match status" value="1"/>
</dbReference>
<comment type="similarity">
    <text evidence="2 3">Belongs to the small heat shock protein (HSP20) family.</text>
</comment>
<dbReference type="RefSeq" id="WP_146394796.1">
    <property type="nucleotide sequence ID" value="NZ_SJPJ01000001.1"/>
</dbReference>
<gene>
    <name evidence="5" type="primary">hspA_2</name>
    <name evidence="5" type="ORF">CA13_10260</name>
</gene>
<dbReference type="InterPro" id="IPR002068">
    <property type="entry name" value="A-crystallin/Hsp20_dom"/>
</dbReference>
<dbReference type="OrthoDB" id="268718at2"/>
<dbReference type="PROSITE" id="PS01031">
    <property type="entry name" value="SHSP"/>
    <property type="match status" value="1"/>
</dbReference>
<evidence type="ECO:0000313" key="5">
    <source>
        <dbReference type="EMBL" id="TWT79622.1"/>
    </source>
</evidence>
<evidence type="ECO:0000313" key="6">
    <source>
        <dbReference type="Proteomes" id="UP000315010"/>
    </source>
</evidence>
<keyword evidence="6" id="KW-1185">Reference proteome</keyword>
<dbReference type="EMBL" id="SJPJ01000001">
    <property type="protein sequence ID" value="TWT79622.1"/>
    <property type="molecule type" value="Genomic_DNA"/>
</dbReference>
<name>A0A5C5YX77_9BACT</name>
<protein>
    <submittedName>
        <fullName evidence="5">Spore protein SP21</fullName>
    </submittedName>
</protein>
<dbReference type="Gene3D" id="2.60.40.790">
    <property type="match status" value="1"/>
</dbReference>
<dbReference type="PANTHER" id="PTHR46733:SF4">
    <property type="entry name" value="HEAT SHOCK PROTEIN 21, CHLOROPLASTIC"/>
    <property type="match status" value="1"/>
</dbReference>
<evidence type="ECO:0000256" key="1">
    <source>
        <dbReference type="ARBA" id="ARBA00023016"/>
    </source>
</evidence>
<dbReference type="SUPFAM" id="SSF49764">
    <property type="entry name" value="HSP20-like chaperones"/>
    <property type="match status" value="1"/>
</dbReference>
<accession>A0A5C5YX77</accession>
<dbReference type="GO" id="GO:0009408">
    <property type="term" value="P:response to heat"/>
    <property type="evidence" value="ECO:0007669"/>
    <property type="project" value="InterPro"/>
</dbReference>
<dbReference type="Proteomes" id="UP000315010">
    <property type="component" value="Unassembled WGS sequence"/>
</dbReference>
<sequence>MFKSLIPRRKAEETELAKSQPMSELAQFRANFDKMLSDFWKSDIEDLWDSRWGYDIQDSENELVVRAEAPGFEPDEIDVQLSGNRLVVKAEHKSESKTDSGSTTSYGKVYRSMTVPKGIEADKIDATYKNGVLEVHLPKGEQAKAKRIAVH</sequence>
<reference evidence="5 6" key="1">
    <citation type="submission" date="2019-02" db="EMBL/GenBank/DDBJ databases">
        <title>Deep-cultivation of Planctomycetes and their phenomic and genomic characterization uncovers novel biology.</title>
        <authorList>
            <person name="Wiegand S."/>
            <person name="Jogler M."/>
            <person name="Boedeker C."/>
            <person name="Pinto D."/>
            <person name="Vollmers J."/>
            <person name="Rivas-Marin E."/>
            <person name="Kohn T."/>
            <person name="Peeters S.H."/>
            <person name="Heuer A."/>
            <person name="Rast P."/>
            <person name="Oberbeckmann S."/>
            <person name="Bunk B."/>
            <person name="Jeske O."/>
            <person name="Meyerdierks A."/>
            <person name="Storesund J.E."/>
            <person name="Kallscheuer N."/>
            <person name="Luecker S."/>
            <person name="Lage O.M."/>
            <person name="Pohl T."/>
            <person name="Merkel B.J."/>
            <person name="Hornburger P."/>
            <person name="Mueller R.-W."/>
            <person name="Bruemmer F."/>
            <person name="Labrenz M."/>
            <person name="Spormann A.M."/>
            <person name="Op Den Camp H."/>
            <person name="Overmann J."/>
            <person name="Amann R."/>
            <person name="Jetten M.S.M."/>
            <person name="Mascher T."/>
            <person name="Medema M.H."/>
            <person name="Devos D.P."/>
            <person name="Kaster A.-K."/>
            <person name="Ovreas L."/>
            <person name="Rohde M."/>
            <person name="Galperin M.Y."/>
            <person name="Jogler C."/>
        </authorList>
    </citation>
    <scope>NUCLEOTIDE SEQUENCE [LARGE SCALE GENOMIC DNA]</scope>
    <source>
        <strain evidence="5 6">CA13</strain>
    </source>
</reference>
<organism evidence="5 6">
    <name type="scientific">Novipirellula herctigrandis</name>
    <dbReference type="NCBI Taxonomy" id="2527986"/>
    <lineage>
        <taxon>Bacteria</taxon>
        <taxon>Pseudomonadati</taxon>
        <taxon>Planctomycetota</taxon>
        <taxon>Planctomycetia</taxon>
        <taxon>Pirellulales</taxon>
        <taxon>Pirellulaceae</taxon>
        <taxon>Novipirellula</taxon>
    </lineage>
</organism>
<dbReference type="CDD" id="cd06464">
    <property type="entry name" value="ACD_sHsps-like"/>
    <property type="match status" value="1"/>
</dbReference>
<dbReference type="AlphaFoldDB" id="A0A5C5YX77"/>
<evidence type="ECO:0000256" key="2">
    <source>
        <dbReference type="PROSITE-ProRule" id="PRU00285"/>
    </source>
</evidence>
<dbReference type="Pfam" id="PF00011">
    <property type="entry name" value="HSP20"/>
    <property type="match status" value="1"/>
</dbReference>
<evidence type="ECO:0000259" key="4">
    <source>
        <dbReference type="PROSITE" id="PS01031"/>
    </source>
</evidence>
<evidence type="ECO:0000256" key="3">
    <source>
        <dbReference type="RuleBase" id="RU003616"/>
    </source>
</evidence>
<dbReference type="InterPro" id="IPR008978">
    <property type="entry name" value="HSP20-like_chaperone"/>
</dbReference>
<keyword evidence="1" id="KW-0346">Stress response</keyword>